<sequence>MVVLYVTFLSKGGGCGEGLSCSMCLLVEADCCAPIYLTYLPGGVRNVGLCHKLIRERKGDFSCLTVAGICEASTSDAIGSGSWHGNAGSPCPISNSSCAIYTSQWYGFQLGTARTQLLFEFFSLMLSHDCAILSQLVYSGCRNLLMYPAGATSICCAVFNTVTAVPAPEQKNSCNVHENKERLKGNTNGFKAPQRCARRVDGACTQVAREEVHTEVALSRVSTRLDRGTQVQKGREQRELLPVPSVPSSPTTARPPPPPPPHGQATVA</sequence>
<protein>
    <recommendedName>
        <fullName evidence="2">Zinc finger LSD1-type domain-containing protein</fullName>
    </recommendedName>
</protein>
<evidence type="ECO:0000256" key="1">
    <source>
        <dbReference type="SAM" id="MobiDB-lite"/>
    </source>
</evidence>
<dbReference type="AlphaFoldDB" id="A0A0E0CXF0"/>
<feature type="compositionally biased region" description="Pro residues" evidence="1">
    <location>
        <begin position="253"/>
        <end position="262"/>
    </location>
</feature>
<dbReference type="Pfam" id="PF06943">
    <property type="entry name" value="zf-LSD1"/>
    <property type="match status" value="1"/>
</dbReference>
<dbReference type="Gramene" id="OMERI03G08560.2">
    <property type="protein sequence ID" value="OMERI03G08560.2"/>
    <property type="gene ID" value="OMERI03G08560"/>
</dbReference>
<dbReference type="Proteomes" id="UP000008021">
    <property type="component" value="Chromosome 3"/>
</dbReference>
<feature type="region of interest" description="Disordered" evidence="1">
    <location>
        <begin position="225"/>
        <end position="268"/>
    </location>
</feature>
<accession>A0A0E0CXF0</accession>
<dbReference type="NCBIfam" id="TIGR01053">
    <property type="entry name" value="LSD1"/>
    <property type="match status" value="1"/>
</dbReference>
<proteinExistence type="predicted"/>
<feature type="compositionally biased region" description="Basic and acidic residues" evidence="1">
    <location>
        <begin position="225"/>
        <end position="239"/>
    </location>
</feature>
<reference evidence="3" key="2">
    <citation type="submission" date="2018-05" db="EMBL/GenBank/DDBJ databases">
        <title>OmerRS3 (Oryza meridionalis Reference Sequence Version 3).</title>
        <authorList>
            <person name="Zhang J."/>
            <person name="Kudrna D."/>
            <person name="Lee S."/>
            <person name="Talag J."/>
            <person name="Welchert J."/>
            <person name="Wing R.A."/>
        </authorList>
    </citation>
    <scope>NUCLEOTIDE SEQUENCE [LARGE SCALE GENOMIC DNA]</scope>
    <source>
        <strain evidence="3">cv. OR44</strain>
    </source>
</reference>
<keyword evidence="4" id="KW-1185">Reference proteome</keyword>
<evidence type="ECO:0000313" key="4">
    <source>
        <dbReference type="Proteomes" id="UP000008021"/>
    </source>
</evidence>
<dbReference type="EnsemblPlants" id="OMERI03G08560.2">
    <property type="protein sequence ID" value="OMERI03G08560.2"/>
    <property type="gene ID" value="OMERI03G08560"/>
</dbReference>
<organism evidence="3">
    <name type="scientific">Oryza meridionalis</name>
    <dbReference type="NCBI Taxonomy" id="40149"/>
    <lineage>
        <taxon>Eukaryota</taxon>
        <taxon>Viridiplantae</taxon>
        <taxon>Streptophyta</taxon>
        <taxon>Embryophyta</taxon>
        <taxon>Tracheophyta</taxon>
        <taxon>Spermatophyta</taxon>
        <taxon>Magnoliopsida</taxon>
        <taxon>Liliopsida</taxon>
        <taxon>Poales</taxon>
        <taxon>Poaceae</taxon>
        <taxon>BOP clade</taxon>
        <taxon>Oryzoideae</taxon>
        <taxon>Oryzeae</taxon>
        <taxon>Oryzinae</taxon>
        <taxon>Oryza</taxon>
    </lineage>
</organism>
<dbReference type="HOGENOM" id="CLU_1039682_0_0_1"/>
<dbReference type="InterPro" id="IPR005735">
    <property type="entry name" value="Znf_LSD1"/>
</dbReference>
<evidence type="ECO:0000259" key="2">
    <source>
        <dbReference type="Pfam" id="PF06943"/>
    </source>
</evidence>
<name>A0A0E0CXF0_9ORYZ</name>
<feature type="domain" description="Zinc finger LSD1-type" evidence="2">
    <location>
        <begin position="139"/>
        <end position="158"/>
    </location>
</feature>
<feature type="compositionally biased region" description="Low complexity" evidence="1">
    <location>
        <begin position="242"/>
        <end position="252"/>
    </location>
</feature>
<evidence type="ECO:0000313" key="3">
    <source>
        <dbReference type="EnsemblPlants" id="OMERI03G08560.2"/>
    </source>
</evidence>
<reference evidence="3" key="1">
    <citation type="submission" date="2015-04" db="UniProtKB">
        <authorList>
            <consortium name="EnsemblPlants"/>
        </authorList>
    </citation>
    <scope>IDENTIFICATION</scope>
</reference>